<name>A0A7S3QRU2_DUNTE</name>
<evidence type="ECO:0000256" key="3">
    <source>
        <dbReference type="ARBA" id="ARBA00022801"/>
    </source>
</evidence>
<dbReference type="PROSITE" id="PS51700">
    <property type="entry name" value="SEPARIN"/>
    <property type="match status" value="1"/>
</dbReference>
<dbReference type="EC" id="3.4.22.49" evidence="2"/>
<dbReference type="GO" id="GO:0072686">
    <property type="term" value="C:mitotic spindle"/>
    <property type="evidence" value="ECO:0007669"/>
    <property type="project" value="TreeGrafter"/>
</dbReference>
<dbReference type="PANTHER" id="PTHR12792:SF0">
    <property type="entry name" value="SEPARIN"/>
    <property type="match status" value="1"/>
</dbReference>
<gene>
    <name evidence="7" type="ORF">DTER00134_LOCUS5477</name>
</gene>
<dbReference type="EMBL" id="HBIP01009884">
    <property type="protein sequence ID" value="CAE0490404.1"/>
    <property type="molecule type" value="Transcribed_RNA"/>
</dbReference>
<protein>
    <recommendedName>
        <fullName evidence="2">separase</fullName>
        <ecNumber evidence="2">3.4.22.49</ecNumber>
    </recommendedName>
</protein>
<feature type="domain" description="Peptidase C50" evidence="6">
    <location>
        <begin position="229"/>
        <end position="324"/>
    </location>
</feature>
<evidence type="ECO:0000259" key="6">
    <source>
        <dbReference type="PROSITE" id="PS51700"/>
    </source>
</evidence>
<reference evidence="7" key="1">
    <citation type="submission" date="2021-01" db="EMBL/GenBank/DDBJ databases">
        <authorList>
            <person name="Corre E."/>
            <person name="Pelletier E."/>
            <person name="Niang G."/>
            <person name="Scheremetjew M."/>
            <person name="Finn R."/>
            <person name="Kale V."/>
            <person name="Holt S."/>
            <person name="Cochrane G."/>
            <person name="Meng A."/>
            <person name="Brown T."/>
            <person name="Cohen L."/>
        </authorList>
    </citation>
    <scope>NUCLEOTIDE SEQUENCE</scope>
    <source>
        <strain evidence="7">CCMP1320</strain>
    </source>
</reference>
<feature type="region of interest" description="Disordered" evidence="5">
    <location>
        <begin position="372"/>
        <end position="408"/>
    </location>
</feature>
<evidence type="ECO:0000313" key="7">
    <source>
        <dbReference type="EMBL" id="CAE0490404.1"/>
    </source>
</evidence>
<keyword evidence="3" id="KW-0378">Hydrolase</keyword>
<feature type="compositionally biased region" description="Low complexity" evidence="5">
    <location>
        <begin position="209"/>
        <end position="221"/>
    </location>
</feature>
<organism evidence="7">
    <name type="scientific">Dunaliella tertiolecta</name>
    <name type="common">Green alga</name>
    <dbReference type="NCBI Taxonomy" id="3047"/>
    <lineage>
        <taxon>Eukaryota</taxon>
        <taxon>Viridiplantae</taxon>
        <taxon>Chlorophyta</taxon>
        <taxon>core chlorophytes</taxon>
        <taxon>Chlorophyceae</taxon>
        <taxon>CS clade</taxon>
        <taxon>Chlamydomonadales</taxon>
        <taxon>Dunaliellaceae</taxon>
        <taxon>Dunaliella</taxon>
    </lineage>
</organism>
<dbReference type="GO" id="GO:0006508">
    <property type="term" value="P:proteolysis"/>
    <property type="evidence" value="ECO:0007669"/>
    <property type="project" value="InterPro"/>
</dbReference>
<dbReference type="GO" id="GO:0004197">
    <property type="term" value="F:cysteine-type endopeptidase activity"/>
    <property type="evidence" value="ECO:0007669"/>
    <property type="project" value="InterPro"/>
</dbReference>
<feature type="compositionally biased region" description="Polar residues" evidence="5">
    <location>
        <begin position="399"/>
        <end position="408"/>
    </location>
</feature>
<sequence>MSTAAAVAVCGDVVEEVSSTGAGSRGGRKKSSRLNSMQHHEDRAEVGAGRAGDKQPSKSRSGITAAPATVEPTTTQQALPSSAGAPAAEASATAAAASAELGSGDGSSRGPVLLVLQHALHALPWEGMPGLQATHTDLYRTPCLPVAAASAACLHAARAPAGLHHAAATHSEDAPGGEVASGKRGRSRAKSGTSSKSRELAQAGGGSQAGSQQQDGQDGTSDAAAVIDLHSTYFVLNPGGDLADTQACFQAWFADQLGWQGVSGHPPSPKDLTAALQSHAMFVYFGHGSGEQYLPLASLRRLHSCAANLLMGCSSGRLRLHGSYDPAGAVWSLLLAGCPAVVANLWDVTDRDIDRFSQALLKTWMGDEMDAEHEGRSSATAQRAKVVQEGERKGGSAARAQQQVGKRSISAAMSSSRGACRLPHLIGAAPVCYGLPTSVAWN</sequence>
<comment type="catalytic activity">
    <reaction evidence="1">
        <text>All bonds known to be hydrolyzed by this endopeptidase have arginine in P1 and an acidic residue in P4. P6 is often occupied by an acidic residue or by a hydroxy-amino-acid residue, the phosphorylation of which enhances cleavage.</text>
        <dbReference type="EC" id="3.4.22.49"/>
    </reaction>
</comment>
<dbReference type="PANTHER" id="PTHR12792">
    <property type="entry name" value="EXTRA SPINDLE POLES 1-RELATED"/>
    <property type="match status" value="1"/>
</dbReference>
<evidence type="ECO:0000256" key="5">
    <source>
        <dbReference type="SAM" id="MobiDB-lite"/>
    </source>
</evidence>
<dbReference type="InterPro" id="IPR005314">
    <property type="entry name" value="Peptidase_C50"/>
</dbReference>
<evidence type="ECO:0000256" key="4">
    <source>
        <dbReference type="ARBA" id="ARBA00022829"/>
    </source>
</evidence>
<evidence type="ECO:0000256" key="1">
    <source>
        <dbReference type="ARBA" id="ARBA00000451"/>
    </source>
</evidence>
<dbReference type="InterPro" id="IPR030397">
    <property type="entry name" value="SEPARIN_core_dom"/>
</dbReference>
<dbReference type="AlphaFoldDB" id="A0A7S3QRU2"/>
<feature type="region of interest" description="Disordered" evidence="5">
    <location>
        <begin position="12"/>
        <end position="86"/>
    </location>
</feature>
<accession>A0A7S3QRU2</accession>
<feature type="compositionally biased region" description="Basic and acidic residues" evidence="5">
    <location>
        <begin position="38"/>
        <end position="56"/>
    </location>
</feature>
<feature type="compositionally biased region" description="Low complexity" evidence="5">
    <location>
        <begin position="64"/>
        <end position="86"/>
    </location>
</feature>
<evidence type="ECO:0000256" key="2">
    <source>
        <dbReference type="ARBA" id="ARBA00012489"/>
    </source>
</evidence>
<dbReference type="GO" id="GO:0051307">
    <property type="term" value="P:meiotic chromosome separation"/>
    <property type="evidence" value="ECO:0007669"/>
    <property type="project" value="TreeGrafter"/>
</dbReference>
<keyword evidence="4" id="KW-0159">Chromosome partition</keyword>
<proteinExistence type="predicted"/>
<dbReference type="GO" id="GO:0005737">
    <property type="term" value="C:cytoplasm"/>
    <property type="evidence" value="ECO:0007669"/>
    <property type="project" value="TreeGrafter"/>
</dbReference>
<dbReference type="Pfam" id="PF03568">
    <property type="entry name" value="Separin_C"/>
    <property type="match status" value="1"/>
</dbReference>
<dbReference type="GO" id="GO:0005634">
    <property type="term" value="C:nucleus"/>
    <property type="evidence" value="ECO:0007669"/>
    <property type="project" value="InterPro"/>
</dbReference>
<feature type="region of interest" description="Disordered" evidence="5">
    <location>
        <begin position="165"/>
        <end position="221"/>
    </location>
</feature>